<comment type="pathway">
    <text evidence="1">Purine metabolism; IMP biosynthesis via de novo pathway; 5-amino-1-(5-phospho-D-ribosyl)imidazole-4-carboxamide from 5-amino-1-(5-phospho-D-ribosyl)imidazole-4-carboxylate: step 1/2.</text>
</comment>
<dbReference type="InterPro" id="IPR018236">
    <property type="entry name" value="SAICAR_synthetase_CS"/>
</dbReference>
<evidence type="ECO:0000313" key="11">
    <source>
        <dbReference type="Proteomes" id="UP000218231"/>
    </source>
</evidence>
<keyword evidence="5" id="KW-0547">Nucleotide-binding</keyword>
<dbReference type="GO" id="GO:0004639">
    <property type="term" value="F:phosphoribosylaminoimidazolesuccinocarboxamide synthase activity"/>
    <property type="evidence" value="ECO:0007669"/>
    <property type="project" value="InterPro"/>
</dbReference>
<accession>A0A2A2LNK0</accession>
<dbReference type="Gene3D" id="3.40.50.1970">
    <property type="match status" value="1"/>
</dbReference>
<dbReference type="FunFam" id="3.30.470.20:FF:000020">
    <property type="entry name" value="Probable multifunctional protein ADE2"/>
    <property type="match status" value="1"/>
</dbReference>
<dbReference type="Pfam" id="PF01259">
    <property type="entry name" value="SAICAR_synt"/>
    <property type="match status" value="1"/>
</dbReference>
<protein>
    <recommendedName>
        <fullName evidence="9">PurE domain-containing protein</fullName>
    </recommendedName>
</protein>
<dbReference type="GO" id="GO:0006189">
    <property type="term" value="P:'de novo' IMP biosynthetic process"/>
    <property type="evidence" value="ECO:0007669"/>
    <property type="project" value="UniProtKB-UniPathway"/>
</dbReference>
<evidence type="ECO:0000256" key="4">
    <source>
        <dbReference type="ARBA" id="ARBA00022598"/>
    </source>
</evidence>
<name>A0A2A2LNK0_9BILA</name>
<dbReference type="InterPro" id="IPR000031">
    <property type="entry name" value="PurE_dom"/>
</dbReference>
<comment type="caution">
    <text evidence="10">The sequence shown here is derived from an EMBL/GenBank/DDBJ whole genome shotgun (WGS) entry which is preliminary data.</text>
</comment>
<dbReference type="UniPathway" id="UPA00074">
    <property type="reaction ID" value="UER00130"/>
</dbReference>
<evidence type="ECO:0000256" key="6">
    <source>
        <dbReference type="ARBA" id="ARBA00022755"/>
    </source>
</evidence>
<evidence type="ECO:0000313" key="10">
    <source>
        <dbReference type="EMBL" id="PAV87738.1"/>
    </source>
</evidence>
<keyword evidence="4" id="KW-0436">Ligase</keyword>
<dbReference type="Gene3D" id="3.30.200.20">
    <property type="entry name" value="Phosphorylase Kinase, domain 1"/>
    <property type="match status" value="1"/>
</dbReference>
<dbReference type="InterPro" id="IPR028923">
    <property type="entry name" value="SAICAR_synt/ADE2_N"/>
</dbReference>
<keyword evidence="11" id="KW-1185">Reference proteome</keyword>
<dbReference type="PROSITE" id="PS01058">
    <property type="entry name" value="SAICAR_SYNTHETASE_2"/>
    <property type="match status" value="1"/>
</dbReference>
<dbReference type="PANTHER" id="PTHR43599">
    <property type="entry name" value="MULTIFUNCTIONAL PROTEIN ADE2"/>
    <property type="match status" value="1"/>
</dbReference>
<evidence type="ECO:0000256" key="7">
    <source>
        <dbReference type="ARBA" id="ARBA00022840"/>
    </source>
</evidence>
<dbReference type="Proteomes" id="UP000218231">
    <property type="component" value="Unassembled WGS sequence"/>
</dbReference>
<keyword evidence="6" id="KW-0658">Purine biosynthesis</keyword>
<evidence type="ECO:0000256" key="8">
    <source>
        <dbReference type="ARBA" id="ARBA00023268"/>
    </source>
</evidence>
<dbReference type="EMBL" id="LIAE01006552">
    <property type="protein sequence ID" value="PAV87738.1"/>
    <property type="molecule type" value="Genomic_DNA"/>
</dbReference>
<gene>
    <name evidence="10" type="ORF">WR25_03774</name>
</gene>
<dbReference type="SUPFAM" id="SSF52255">
    <property type="entry name" value="N5-CAIR mutase (phosphoribosylaminoimidazole carboxylase, PurE)"/>
    <property type="match status" value="1"/>
</dbReference>
<dbReference type="GO" id="GO:0005829">
    <property type="term" value="C:cytosol"/>
    <property type="evidence" value="ECO:0007669"/>
    <property type="project" value="TreeGrafter"/>
</dbReference>
<dbReference type="Gene3D" id="3.30.470.20">
    <property type="entry name" value="ATP-grasp fold, B domain"/>
    <property type="match status" value="1"/>
</dbReference>
<keyword evidence="7" id="KW-0067">ATP-binding</keyword>
<keyword evidence="8" id="KW-0511">Multifunctional enzyme</keyword>
<dbReference type="GO" id="GO:0005524">
    <property type="term" value="F:ATP binding"/>
    <property type="evidence" value="ECO:0007669"/>
    <property type="project" value="UniProtKB-KW"/>
</dbReference>
<dbReference type="HAMAP" id="MF_00137">
    <property type="entry name" value="SAICAR_synth"/>
    <property type="match status" value="1"/>
</dbReference>
<evidence type="ECO:0000259" key="9">
    <source>
        <dbReference type="SMART" id="SM01001"/>
    </source>
</evidence>
<dbReference type="Pfam" id="PF00731">
    <property type="entry name" value="AIRC"/>
    <property type="match status" value="1"/>
</dbReference>
<organism evidence="10 11">
    <name type="scientific">Diploscapter pachys</name>
    <dbReference type="NCBI Taxonomy" id="2018661"/>
    <lineage>
        <taxon>Eukaryota</taxon>
        <taxon>Metazoa</taxon>
        <taxon>Ecdysozoa</taxon>
        <taxon>Nematoda</taxon>
        <taxon>Chromadorea</taxon>
        <taxon>Rhabditida</taxon>
        <taxon>Rhabditina</taxon>
        <taxon>Rhabditomorpha</taxon>
        <taxon>Rhabditoidea</taxon>
        <taxon>Rhabditidae</taxon>
        <taxon>Diploscapter</taxon>
    </lineage>
</organism>
<comment type="pathway">
    <text evidence="2">Purine metabolism; IMP biosynthesis via de novo pathway; 5-amino-1-(5-phospho-D-ribosyl)imidazole-4-carboxylate from 5-amino-1-(5-phospho-D-ribosyl)imidazole (carboxylase route): step 1/1.</text>
</comment>
<dbReference type="PANTHER" id="PTHR43599:SF3">
    <property type="entry name" value="SI:DKEY-6E2.2"/>
    <property type="match status" value="1"/>
</dbReference>
<dbReference type="SUPFAM" id="SSF56104">
    <property type="entry name" value="SAICAR synthase-like"/>
    <property type="match status" value="1"/>
</dbReference>
<dbReference type="PROSITE" id="PS01057">
    <property type="entry name" value="SAICAR_SYNTHETASE_1"/>
    <property type="match status" value="1"/>
</dbReference>
<dbReference type="SMART" id="SM01001">
    <property type="entry name" value="AIRC"/>
    <property type="match status" value="1"/>
</dbReference>
<proteinExistence type="inferred from homology"/>
<dbReference type="STRING" id="2018661.A0A2A2LNK0"/>
<reference evidence="10 11" key="1">
    <citation type="journal article" date="2017" name="Curr. Biol.">
        <title>Genome architecture and evolution of a unichromosomal asexual nematode.</title>
        <authorList>
            <person name="Fradin H."/>
            <person name="Zegar C."/>
            <person name="Gutwein M."/>
            <person name="Lucas J."/>
            <person name="Kovtun M."/>
            <person name="Corcoran D."/>
            <person name="Baugh L.R."/>
            <person name="Kiontke K."/>
            <person name="Gunsalus K."/>
            <person name="Fitch D.H."/>
            <person name="Piano F."/>
        </authorList>
    </citation>
    <scope>NUCLEOTIDE SEQUENCE [LARGE SCALE GENOMIC DNA]</scope>
    <source>
        <strain evidence="10">PF1309</strain>
    </source>
</reference>
<sequence>MTLFHGIQEVARNPDNLTKLAEGKTKEIYSIRGHEKYVLVRSKDSLTAFNAARKNEIQGKGRIANLTTTHIFQYLQLLGMKTHFLCELSDTEMIVEKCDMVPIEWVARRVATGSFLKRNPGVKEGYRFSSPKIETFYKDDAQDDPQWSDEQIISSGMTKGGLRIGKEEVDLMRRMTIAVFKVLERGFQLLQCSLIDMKIEFGVSSEGALVLADVIDNDSWRVWPNGDKRLQLDKQFYRELQQVTQDSLKELLSNYEKVMNLTGSFMKNEKEQARCLIVMGSIADKGHAEKIANELRHLGIQPILRVCSAHKTTSEALSLVSEFEDGHPTVVIAVAGRSNGLGPVLAGNSALPVINCPPASDMLREDIWSSLRMPSGMGCTTVMGAEEAAWAAAKMLSNHDHLVYGKILCAQLNNAIGIYKASVAVR</sequence>
<feature type="domain" description="PurE" evidence="9">
    <location>
        <begin position="273"/>
        <end position="418"/>
    </location>
</feature>
<dbReference type="CDD" id="cd01416">
    <property type="entry name" value="SAICAR_synt_Ade5"/>
    <property type="match status" value="1"/>
</dbReference>
<evidence type="ECO:0000256" key="2">
    <source>
        <dbReference type="ARBA" id="ARBA00004747"/>
    </source>
</evidence>
<dbReference type="AlphaFoldDB" id="A0A2A2LNK0"/>
<evidence type="ECO:0000256" key="1">
    <source>
        <dbReference type="ARBA" id="ARBA00004672"/>
    </source>
</evidence>
<dbReference type="InterPro" id="IPR050089">
    <property type="entry name" value="SAICAR_synthetase"/>
</dbReference>
<evidence type="ECO:0000256" key="3">
    <source>
        <dbReference type="ARBA" id="ARBA00011020"/>
    </source>
</evidence>
<comment type="similarity">
    <text evidence="3">In the N-terminal section; belongs to the SAICAR synthetase family.</text>
</comment>
<evidence type="ECO:0000256" key="5">
    <source>
        <dbReference type="ARBA" id="ARBA00022741"/>
    </source>
</evidence>
<dbReference type="OrthoDB" id="9991235at2759"/>